<dbReference type="UniPathway" id="UPA00253">
    <property type="reaction ID" value="UER00333"/>
</dbReference>
<accession>A0A2U1K797</accession>
<feature type="domain" description="NAD/GMP synthase" evidence="16">
    <location>
        <begin position="24"/>
        <end position="265"/>
    </location>
</feature>
<dbReference type="HAMAP" id="MF_00193">
    <property type="entry name" value="NadE_ammonia_dep"/>
    <property type="match status" value="1"/>
</dbReference>
<dbReference type="InterPro" id="IPR014729">
    <property type="entry name" value="Rossmann-like_a/b/a_fold"/>
</dbReference>
<dbReference type="OrthoDB" id="9803818at2"/>
<sequence>MQQLQQQIIKQLNVKPFIDCQSEINERIDFLMKYLLKTEKKGFILGISGGQDSSLAGKLLQSAVEKLRRETKREYQFIAVRLPYGIQIDEDDAQQALEFIKPDRIISVNIKEAVDSSVRAFQKGTNESITDYLKGNIKARERMKVHYDLAGYYDLLVAGTDHAAEALTGFFTKYGDGGCDVVPLAGLNKRQGQKLLAFLGAPKRLYLKTPTADLLDNRPGRSDEEELGLKYEEIDDYLEGKKLPEEIVRKIERRYLQTEHKRRLPVTPTDTWWISK</sequence>
<evidence type="ECO:0000256" key="14">
    <source>
        <dbReference type="RuleBase" id="RU003811"/>
    </source>
</evidence>
<dbReference type="EC" id="6.3.1.5" evidence="11 13"/>
<dbReference type="GO" id="GO:0004359">
    <property type="term" value="F:glutaminase activity"/>
    <property type="evidence" value="ECO:0007669"/>
    <property type="project" value="InterPro"/>
</dbReference>
<dbReference type="Proteomes" id="UP000245998">
    <property type="component" value="Unassembled WGS sequence"/>
</dbReference>
<evidence type="ECO:0000256" key="4">
    <source>
        <dbReference type="ARBA" id="ARBA00022723"/>
    </source>
</evidence>
<dbReference type="GO" id="GO:0003952">
    <property type="term" value="F:NAD+ synthase (glutamine-hydrolyzing) activity"/>
    <property type="evidence" value="ECO:0007669"/>
    <property type="project" value="InterPro"/>
</dbReference>
<feature type="binding site" evidence="13">
    <location>
        <position position="160"/>
    </location>
    <ligand>
        <name>ATP</name>
        <dbReference type="ChEBI" id="CHEBI:30616"/>
    </ligand>
</feature>
<evidence type="ECO:0000256" key="6">
    <source>
        <dbReference type="ARBA" id="ARBA00022840"/>
    </source>
</evidence>
<dbReference type="NCBIfam" id="NF001979">
    <property type="entry name" value="PRK00768.1"/>
    <property type="match status" value="1"/>
</dbReference>
<evidence type="ECO:0000259" key="16">
    <source>
        <dbReference type="Pfam" id="PF02540"/>
    </source>
</evidence>
<feature type="binding site" description="in other chain" evidence="13">
    <location>
        <begin position="260"/>
        <end position="261"/>
    </location>
    <ligand>
        <name>deamido-NAD(+)</name>
        <dbReference type="ChEBI" id="CHEBI:58437"/>
        <note>ligand shared between two neighboring subunits</note>
    </ligand>
</feature>
<evidence type="ECO:0000256" key="8">
    <source>
        <dbReference type="ARBA" id="ARBA00023027"/>
    </source>
</evidence>
<dbReference type="GO" id="GO:0005524">
    <property type="term" value="F:ATP binding"/>
    <property type="evidence" value="ECO:0007669"/>
    <property type="project" value="UniProtKB-UniRule"/>
</dbReference>
<dbReference type="InterPro" id="IPR022310">
    <property type="entry name" value="NAD/GMP_synthase"/>
</dbReference>
<feature type="binding site" evidence="13">
    <location>
        <position position="189"/>
    </location>
    <ligand>
        <name>ATP</name>
        <dbReference type="ChEBI" id="CHEBI:30616"/>
    </ligand>
</feature>
<dbReference type="GO" id="GO:0008795">
    <property type="term" value="F:NAD+ synthase activity"/>
    <property type="evidence" value="ECO:0007669"/>
    <property type="project" value="UniProtKB-UniRule"/>
</dbReference>
<keyword evidence="7 13" id="KW-0460">Magnesium</keyword>
<dbReference type="RefSeq" id="WP_116553096.1">
    <property type="nucleotide sequence ID" value="NZ_QCZG01000002.1"/>
</dbReference>
<dbReference type="NCBIfam" id="TIGR00552">
    <property type="entry name" value="nadE"/>
    <property type="match status" value="1"/>
</dbReference>
<evidence type="ECO:0000256" key="10">
    <source>
        <dbReference type="ARBA" id="ARBA00055966"/>
    </source>
</evidence>
<comment type="subunit">
    <text evidence="2 13">Homodimer.</text>
</comment>
<keyword evidence="4 13" id="KW-0479">Metal-binding</keyword>
<evidence type="ECO:0000256" key="9">
    <source>
        <dbReference type="ARBA" id="ARBA00051206"/>
    </source>
</evidence>
<name>A0A2U1K797_9BACI</name>
<keyword evidence="3 13" id="KW-0436">Ligase</keyword>
<dbReference type="PANTHER" id="PTHR23090">
    <property type="entry name" value="NH 3 /GLUTAMINE-DEPENDENT NAD + SYNTHETASE"/>
    <property type="match status" value="1"/>
</dbReference>
<feature type="binding site" evidence="13">
    <location>
        <position position="52"/>
    </location>
    <ligand>
        <name>Mg(2+)</name>
        <dbReference type="ChEBI" id="CHEBI:18420"/>
    </ligand>
</feature>
<feature type="binding site" evidence="13">
    <location>
        <position position="165"/>
    </location>
    <ligand>
        <name>Mg(2+)</name>
        <dbReference type="ChEBI" id="CHEBI:18420"/>
    </ligand>
</feature>
<dbReference type="CDD" id="cd00553">
    <property type="entry name" value="NAD_synthase"/>
    <property type="match status" value="1"/>
</dbReference>
<evidence type="ECO:0000256" key="5">
    <source>
        <dbReference type="ARBA" id="ARBA00022741"/>
    </source>
</evidence>
<dbReference type="PANTHER" id="PTHR23090:SF7">
    <property type="entry name" value="NH(3)-DEPENDENT NAD(+) SYNTHETASE"/>
    <property type="match status" value="1"/>
</dbReference>
<dbReference type="Gene3D" id="3.40.50.620">
    <property type="entry name" value="HUPs"/>
    <property type="match status" value="1"/>
</dbReference>
<comment type="caution">
    <text evidence="17">The sequence shown here is derived from an EMBL/GenBank/DDBJ whole genome shotgun (WGS) entry which is preliminary data.</text>
</comment>
<dbReference type="GO" id="GO:0005737">
    <property type="term" value="C:cytoplasm"/>
    <property type="evidence" value="ECO:0007669"/>
    <property type="project" value="InterPro"/>
</dbReference>
<dbReference type="AlphaFoldDB" id="A0A2U1K797"/>
<evidence type="ECO:0000313" key="17">
    <source>
        <dbReference type="EMBL" id="PWA13135.1"/>
    </source>
</evidence>
<evidence type="ECO:0000256" key="13">
    <source>
        <dbReference type="HAMAP-Rule" id="MF_00193"/>
    </source>
</evidence>
<proteinExistence type="inferred from homology"/>
<feature type="binding site" evidence="13">
    <location>
        <begin position="46"/>
        <end position="53"/>
    </location>
    <ligand>
        <name>ATP</name>
        <dbReference type="ChEBI" id="CHEBI:30616"/>
    </ligand>
</feature>
<reference evidence="17 18" key="1">
    <citation type="submission" date="2018-04" db="EMBL/GenBank/DDBJ databases">
        <title>Camelliibacillus theae gen. nov., sp. nov., isolated from Pu'er tea.</title>
        <authorList>
            <person name="Niu L."/>
        </authorList>
    </citation>
    <scope>NUCLEOTIDE SEQUENCE [LARGE SCALE GENOMIC DNA]</scope>
    <source>
        <strain evidence="17 18">T8</strain>
    </source>
</reference>
<feature type="binding site" evidence="13">
    <location>
        <position position="211"/>
    </location>
    <ligand>
        <name>ATP</name>
        <dbReference type="ChEBI" id="CHEBI:30616"/>
    </ligand>
</feature>
<evidence type="ECO:0000313" key="18">
    <source>
        <dbReference type="Proteomes" id="UP000245998"/>
    </source>
</evidence>
<comment type="pathway">
    <text evidence="13">Cofactor biosynthesis; NAD(+) biosynthesis; NAD(+) from deamido-NAD(+) (ammonia route): step 1/1.</text>
</comment>
<evidence type="ECO:0000256" key="3">
    <source>
        <dbReference type="ARBA" id="ARBA00022598"/>
    </source>
</evidence>
<dbReference type="InterPro" id="IPR022926">
    <property type="entry name" value="NH(3)-dep_NAD(+)_synth"/>
</dbReference>
<keyword evidence="6 13" id="KW-0067">ATP-binding</keyword>
<evidence type="ECO:0000256" key="12">
    <source>
        <dbReference type="ARBA" id="ARBA00070926"/>
    </source>
</evidence>
<feature type="binding site" description="in other chain" evidence="13">
    <location>
        <position position="173"/>
    </location>
    <ligand>
        <name>deamido-NAD(+)</name>
        <dbReference type="ChEBI" id="CHEBI:58437"/>
        <note>ligand shared between two neighboring subunits</note>
    </ligand>
</feature>
<organism evidence="17 18">
    <name type="scientific">Pueribacillus theae</name>
    <dbReference type="NCBI Taxonomy" id="2171751"/>
    <lineage>
        <taxon>Bacteria</taxon>
        <taxon>Bacillati</taxon>
        <taxon>Bacillota</taxon>
        <taxon>Bacilli</taxon>
        <taxon>Bacillales</taxon>
        <taxon>Bacillaceae</taxon>
        <taxon>Pueribacillus</taxon>
    </lineage>
</organism>
<protein>
    <recommendedName>
        <fullName evidence="12 13">NH(3)-dependent NAD(+) synthetase</fullName>
        <ecNumber evidence="11 13">6.3.1.5</ecNumber>
    </recommendedName>
</protein>
<evidence type="ECO:0000256" key="15">
    <source>
        <dbReference type="RuleBase" id="RU003812"/>
    </source>
</evidence>
<keyword evidence="5 13" id="KW-0547">Nucleotide-binding</keyword>
<evidence type="ECO:0000256" key="7">
    <source>
        <dbReference type="ARBA" id="ARBA00022842"/>
    </source>
</evidence>
<dbReference type="GO" id="GO:0009435">
    <property type="term" value="P:NAD+ biosynthetic process"/>
    <property type="evidence" value="ECO:0007669"/>
    <property type="project" value="UniProtKB-UniRule"/>
</dbReference>
<dbReference type="GO" id="GO:0046872">
    <property type="term" value="F:metal ion binding"/>
    <property type="evidence" value="ECO:0007669"/>
    <property type="project" value="UniProtKB-KW"/>
</dbReference>
<feature type="binding site" description="in other chain" evidence="13">
    <location>
        <position position="140"/>
    </location>
    <ligand>
        <name>deamido-NAD(+)</name>
        <dbReference type="ChEBI" id="CHEBI:58437"/>
        <note>ligand shared between two neighboring subunits</note>
    </ligand>
</feature>
<feature type="binding site" evidence="13">
    <location>
        <position position="180"/>
    </location>
    <ligand>
        <name>deamido-NAD(+)</name>
        <dbReference type="ChEBI" id="CHEBI:58437"/>
        <note>ligand shared between two neighboring subunits</note>
    </ligand>
</feature>
<dbReference type="EMBL" id="QCZG01000002">
    <property type="protein sequence ID" value="PWA13135.1"/>
    <property type="molecule type" value="Genomic_DNA"/>
</dbReference>
<dbReference type="SUPFAM" id="SSF52402">
    <property type="entry name" value="Adenine nucleotide alpha hydrolases-like"/>
    <property type="match status" value="1"/>
</dbReference>
<evidence type="ECO:0000256" key="2">
    <source>
        <dbReference type="ARBA" id="ARBA00011738"/>
    </source>
</evidence>
<dbReference type="Pfam" id="PF02540">
    <property type="entry name" value="NAD_synthase"/>
    <property type="match status" value="1"/>
</dbReference>
<comment type="function">
    <text evidence="10 13">Catalyzes the ATP-dependent amidation of deamido-NAD to form NAD. Uses ammonia as a nitrogen source.</text>
</comment>
<evidence type="ECO:0000256" key="1">
    <source>
        <dbReference type="ARBA" id="ARBA00005859"/>
    </source>
</evidence>
<comment type="similarity">
    <text evidence="1 13 14">Belongs to the NAD synthetase family.</text>
</comment>
<keyword evidence="18" id="KW-1185">Reference proteome</keyword>
<keyword evidence="8 13" id="KW-0520">NAD</keyword>
<comment type="catalytic activity">
    <reaction evidence="9 13 15">
        <text>deamido-NAD(+) + NH4(+) + ATP = AMP + diphosphate + NAD(+) + H(+)</text>
        <dbReference type="Rhea" id="RHEA:21188"/>
        <dbReference type="ChEBI" id="CHEBI:15378"/>
        <dbReference type="ChEBI" id="CHEBI:28938"/>
        <dbReference type="ChEBI" id="CHEBI:30616"/>
        <dbReference type="ChEBI" id="CHEBI:33019"/>
        <dbReference type="ChEBI" id="CHEBI:57540"/>
        <dbReference type="ChEBI" id="CHEBI:58437"/>
        <dbReference type="ChEBI" id="CHEBI:456215"/>
        <dbReference type="EC" id="6.3.1.5"/>
    </reaction>
</comment>
<dbReference type="FunFam" id="3.40.50.620:FF:000015">
    <property type="entry name" value="NH(3)-dependent NAD(+) synthetase"/>
    <property type="match status" value="1"/>
</dbReference>
<gene>
    <name evidence="13" type="primary">nadE</name>
    <name evidence="17" type="ORF">DCC39_01380</name>
</gene>
<evidence type="ECO:0000256" key="11">
    <source>
        <dbReference type="ARBA" id="ARBA00066987"/>
    </source>
</evidence>
<dbReference type="InterPro" id="IPR003694">
    <property type="entry name" value="NAD_synthase"/>
</dbReference>